<dbReference type="Pfam" id="PF10607">
    <property type="entry name" value="CTLH"/>
    <property type="match status" value="1"/>
</dbReference>
<dbReference type="InterPro" id="IPR006595">
    <property type="entry name" value="CTLH_C"/>
</dbReference>
<dbReference type="FunFam" id="3.30.40.10:FF:000143">
    <property type="entry name" value="Regulator of gluconeogenesis Rmd5"/>
    <property type="match status" value="1"/>
</dbReference>
<evidence type="ECO:0000259" key="8">
    <source>
        <dbReference type="PROSITE" id="PS51867"/>
    </source>
</evidence>
<dbReference type="AlphaFoldDB" id="R7W3L2"/>
<keyword evidence="4" id="KW-0863">Zinc-finger</keyword>
<dbReference type="InterPro" id="IPR024964">
    <property type="entry name" value="CTLH/CRA"/>
</dbReference>
<evidence type="ECO:0000313" key="9">
    <source>
        <dbReference type="EnsemblPlants" id="EMT13953"/>
    </source>
</evidence>
<evidence type="ECO:0000256" key="6">
    <source>
        <dbReference type="SAM" id="MobiDB-lite"/>
    </source>
</evidence>
<feature type="domain" description="CTLH" evidence="7">
    <location>
        <begin position="382"/>
        <end position="439"/>
    </location>
</feature>
<evidence type="ECO:0000256" key="2">
    <source>
        <dbReference type="ARBA" id="ARBA00022490"/>
    </source>
</evidence>
<evidence type="ECO:0008006" key="10">
    <source>
        <dbReference type="Google" id="ProtNLM"/>
    </source>
</evidence>
<dbReference type="PANTHER" id="PTHR12170:SF9">
    <property type="entry name" value="RING-GID-TYPE DOMAIN-CONTAINING PROTEIN"/>
    <property type="match status" value="1"/>
</dbReference>
<accession>R7W3L2</accession>
<dbReference type="GO" id="GO:0034657">
    <property type="term" value="C:GID complex"/>
    <property type="evidence" value="ECO:0007669"/>
    <property type="project" value="TreeGrafter"/>
</dbReference>
<dbReference type="Gene3D" id="3.30.40.10">
    <property type="entry name" value="Zinc/RING finger domain, C3HC4 (zinc finger)"/>
    <property type="match status" value="1"/>
</dbReference>
<dbReference type="InterPro" id="IPR045098">
    <property type="entry name" value="Fyv10_fam"/>
</dbReference>
<proteinExistence type="predicted"/>
<dbReference type="Pfam" id="PF13445">
    <property type="entry name" value="zf-RING_UBOX"/>
    <property type="match status" value="1"/>
</dbReference>
<dbReference type="InterPro" id="IPR013144">
    <property type="entry name" value="CRA_dom"/>
</dbReference>
<evidence type="ECO:0000256" key="3">
    <source>
        <dbReference type="ARBA" id="ARBA00022723"/>
    </source>
</evidence>
<dbReference type="GO" id="GO:0005737">
    <property type="term" value="C:cytoplasm"/>
    <property type="evidence" value="ECO:0007669"/>
    <property type="project" value="UniProtKB-SubCell"/>
</dbReference>
<dbReference type="GO" id="GO:0008270">
    <property type="term" value="F:zinc ion binding"/>
    <property type="evidence" value="ECO:0007669"/>
    <property type="project" value="UniProtKB-KW"/>
</dbReference>
<dbReference type="InterPro" id="IPR037683">
    <property type="entry name" value="Rmd5_dRing"/>
</dbReference>
<feature type="domain" description="RING-Gid-type" evidence="8">
    <location>
        <begin position="561"/>
        <end position="604"/>
    </location>
</feature>
<name>R7W3L2_AEGTA</name>
<sequence length="618" mass="69390">MPSNPQARWKIHSLLFLPLPAPPDPPTLQCGTKAKSLPQNATAVPTCRPRRRPPRPPLPARRRRHHRRLRPAASLPSPPRPQSRRLDFQEHDSKSVTMIDFPVAHMTTVCALLAVASVRLWSISQLDVKNGFLNVELGAGSWVETNSQLLALALNNPAMDCSIHVVELDDLKVQIHTWFSICKVQACRREANSAAHDLAKLGFLCNTGEVLLWDYDVPAQVADHCHLVGCSTMELDSLREAFDRVVEKRVLSSTKVQEAVDQIVDEVKQVISKMQMMDTDSMDSCDHSSILAELKAKLNEMVPLSQLEGCQKELNVALSKYLKVLEKSFNTDISKAYRNVDFEASTVNNIIANHFYRQGLFDLGDSFVHECGESDETYLKLPFQEMYGILEAMKARNLEPALTWAANNRDKLLQNSSMLELKLHSLQFVEILTRGSRDNALQYARTHLVPFASMHKAEIQKLMACLIWADRLEQSPYAEFVSSTHWDKLAEELIHQFCSLLGQSSDSPLSVAVSAGFQGLPTLLKLTTVMAAKKQEWQTMKQLPVPIDIGPEFQYHSVFVCPVLREQSSDENPPMLMPCGHAVSKQSIMKLSKSSSRPFKCPYCPSEAVASQCKQLHF</sequence>
<evidence type="ECO:0000256" key="5">
    <source>
        <dbReference type="ARBA" id="ARBA00022833"/>
    </source>
</evidence>
<dbReference type="GO" id="GO:0005634">
    <property type="term" value="C:nucleus"/>
    <property type="evidence" value="ECO:0007669"/>
    <property type="project" value="TreeGrafter"/>
</dbReference>
<dbReference type="InterPro" id="IPR044063">
    <property type="entry name" value="ZF_RING_GID"/>
</dbReference>
<protein>
    <recommendedName>
        <fullName evidence="10">Protein RMD5-like protein A</fullName>
    </recommendedName>
</protein>
<evidence type="ECO:0000259" key="7">
    <source>
        <dbReference type="PROSITE" id="PS50897"/>
    </source>
</evidence>
<comment type="subcellular location">
    <subcellularLocation>
        <location evidence="1">Cytoplasm</location>
    </subcellularLocation>
</comment>
<reference evidence="9" key="1">
    <citation type="submission" date="2015-06" db="UniProtKB">
        <authorList>
            <consortium name="EnsemblPlants"/>
        </authorList>
    </citation>
    <scope>IDENTIFICATION</scope>
</reference>
<dbReference type="PROSITE" id="PS50896">
    <property type="entry name" value="LISH"/>
    <property type="match status" value="1"/>
</dbReference>
<dbReference type="PANTHER" id="PTHR12170">
    <property type="entry name" value="MACROPHAGE ERYTHROBLAST ATTACHER-RELATED"/>
    <property type="match status" value="1"/>
</dbReference>
<feature type="compositionally biased region" description="Basic residues" evidence="6">
    <location>
        <begin position="48"/>
        <end position="70"/>
    </location>
</feature>
<keyword evidence="2" id="KW-0963">Cytoplasm</keyword>
<dbReference type="GO" id="GO:0061630">
    <property type="term" value="F:ubiquitin protein ligase activity"/>
    <property type="evidence" value="ECO:0007669"/>
    <property type="project" value="InterPro"/>
</dbReference>
<organism evidence="9">
    <name type="scientific">Aegilops tauschii</name>
    <name type="common">Tausch's goatgrass</name>
    <name type="synonym">Aegilops squarrosa</name>
    <dbReference type="NCBI Taxonomy" id="37682"/>
    <lineage>
        <taxon>Eukaryota</taxon>
        <taxon>Viridiplantae</taxon>
        <taxon>Streptophyta</taxon>
        <taxon>Embryophyta</taxon>
        <taxon>Tracheophyta</taxon>
        <taxon>Spermatophyta</taxon>
        <taxon>Magnoliopsida</taxon>
        <taxon>Liliopsida</taxon>
        <taxon>Poales</taxon>
        <taxon>Poaceae</taxon>
        <taxon>BOP clade</taxon>
        <taxon>Pooideae</taxon>
        <taxon>Triticodae</taxon>
        <taxon>Triticeae</taxon>
        <taxon>Triticinae</taxon>
        <taxon>Aegilops</taxon>
    </lineage>
</organism>
<dbReference type="SMART" id="SM00757">
    <property type="entry name" value="CRA"/>
    <property type="match status" value="1"/>
</dbReference>
<dbReference type="GO" id="GO:0043161">
    <property type="term" value="P:proteasome-mediated ubiquitin-dependent protein catabolic process"/>
    <property type="evidence" value="ECO:0007669"/>
    <property type="project" value="InterPro"/>
</dbReference>
<keyword evidence="5" id="KW-0862">Zinc</keyword>
<dbReference type="CDD" id="cd16652">
    <property type="entry name" value="dRING_Rmd5p-like"/>
    <property type="match status" value="1"/>
</dbReference>
<evidence type="ECO:0000256" key="1">
    <source>
        <dbReference type="ARBA" id="ARBA00004496"/>
    </source>
</evidence>
<keyword evidence="3" id="KW-0479">Metal-binding</keyword>
<dbReference type="InterPro" id="IPR027370">
    <property type="entry name" value="Znf-RING_euk"/>
</dbReference>
<evidence type="ECO:0000256" key="4">
    <source>
        <dbReference type="ARBA" id="ARBA00022771"/>
    </source>
</evidence>
<dbReference type="SUPFAM" id="SSF57850">
    <property type="entry name" value="RING/U-box"/>
    <property type="match status" value="1"/>
</dbReference>
<dbReference type="PROSITE" id="PS51867">
    <property type="entry name" value="ZF_RING_GID"/>
    <property type="match status" value="1"/>
</dbReference>
<dbReference type="InterPro" id="IPR013083">
    <property type="entry name" value="Znf_RING/FYVE/PHD"/>
</dbReference>
<dbReference type="EnsemblPlants" id="EMT13953">
    <property type="protein sequence ID" value="EMT13953"/>
    <property type="gene ID" value="F775_28533"/>
</dbReference>
<dbReference type="PROSITE" id="PS50897">
    <property type="entry name" value="CTLH"/>
    <property type="match status" value="1"/>
</dbReference>
<feature type="region of interest" description="Disordered" evidence="6">
    <location>
        <begin position="24"/>
        <end position="85"/>
    </location>
</feature>
<dbReference type="InterPro" id="IPR006594">
    <property type="entry name" value="LisH"/>
</dbReference>
<dbReference type="SMART" id="SM00668">
    <property type="entry name" value="CTLH"/>
    <property type="match status" value="1"/>
</dbReference>